<protein>
    <submittedName>
        <fullName evidence="1">Uncharacterized protein</fullName>
    </submittedName>
</protein>
<dbReference type="Proteomes" id="UP000886998">
    <property type="component" value="Unassembled WGS sequence"/>
</dbReference>
<organism evidence="1 2">
    <name type="scientific">Trichonephila inaurata madagascariensis</name>
    <dbReference type="NCBI Taxonomy" id="2747483"/>
    <lineage>
        <taxon>Eukaryota</taxon>
        <taxon>Metazoa</taxon>
        <taxon>Ecdysozoa</taxon>
        <taxon>Arthropoda</taxon>
        <taxon>Chelicerata</taxon>
        <taxon>Arachnida</taxon>
        <taxon>Araneae</taxon>
        <taxon>Araneomorphae</taxon>
        <taxon>Entelegynae</taxon>
        <taxon>Araneoidea</taxon>
        <taxon>Nephilidae</taxon>
        <taxon>Trichonephila</taxon>
        <taxon>Trichonephila inaurata</taxon>
    </lineage>
</organism>
<evidence type="ECO:0000313" key="2">
    <source>
        <dbReference type="Proteomes" id="UP000886998"/>
    </source>
</evidence>
<name>A0A8X7BYU1_9ARAC</name>
<proteinExistence type="predicted"/>
<dbReference type="AlphaFoldDB" id="A0A8X7BYU1"/>
<evidence type="ECO:0000313" key="1">
    <source>
        <dbReference type="EMBL" id="GFY50236.1"/>
    </source>
</evidence>
<sequence>MKTTVKIENRKRGVLGSSSRHLLEICGDHRRISAARVSSILLQFLPLLTWKEIQNKNKNNKKNVSSPQRDTNFFRGLEMELRKQRRRQQNLAVGSSIGQKFHFVRFSSGVGKGIFPRSPPSRKSGKTF</sequence>
<keyword evidence="2" id="KW-1185">Reference proteome</keyword>
<dbReference type="EMBL" id="BMAV01007368">
    <property type="protein sequence ID" value="GFY50236.1"/>
    <property type="molecule type" value="Genomic_DNA"/>
</dbReference>
<reference evidence="1" key="1">
    <citation type="submission" date="2020-08" db="EMBL/GenBank/DDBJ databases">
        <title>Multicomponent nature underlies the extraordinary mechanical properties of spider dragline silk.</title>
        <authorList>
            <person name="Kono N."/>
            <person name="Nakamura H."/>
            <person name="Mori M."/>
            <person name="Yoshida Y."/>
            <person name="Ohtoshi R."/>
            <person name="Malay A.D."/>
            <person name="Moran D.A.P."/>
            <person name="Tomita M."/>
            <person name="Numata K."/>
            <person name="Arakawa K."/>
        </authorList>
    </citation>
    <scope>NUCLEOTIDE SEQUENCE</scope>
</reference>
<gene>
    <name evidence="1" type="ORF">TNIN_417311</name>
</gene>
<accession>A0A8X7BYU1</accession>
<comment type="caution">
    <text evidence="1">The sequence shown here is derived from an EMBL/GenBank/DDBJ whole genome shotgun (WGS) entry which is preliminary data.</text>
</comment>